<dbReference type="InterPro" id="IPR029058">
    <property type="entry name" value="AB_hydrolase_fold"/>
</dbReference>
<evidence type="ECO:0000256" key="1">
    <source>
        <dbReference type="ARBA" id="ARBA00004412"/>
    </source>
</evidence>
<keyword evidence="5" id="KW-0968">Cytoplasmic vesicle</keyword>
<dbReference type="GO" id="GO:0007034">
    <property type="term" value="P:vacuolar transport"/>
    <property type="evidence" value="ECO:0007669"/>
    <property type="project" value="TreeGrafter"/>
</dbReference>
<evidence type="ECO:0000313" key="7">
    <source>
        <dbReference type="EMBL" id="PVD25821.1"/>
    </source>
</evidence>
<dbReference type="OrthoDB" id="10249433at2759"/>
<gene>
    <name evidence="7" type="ORF">C0Q70_13484</name>
</gene>
<dbReference type="Gene3D" id="1.10.150.780">
    <property type="entry name" value="Vps16, C-terminal region"/>
    <property type="match status" value="1"/>
</dbReference>
<dbReference type="InterPro" id="IPR038132">
    <property type="entry name" value="Vps16_C_sf"/>
</dbReference>
<dbReference type="InterPro" id="IPR040057">
    <property type="entry name" value="Spe-39"/>
</dbReference>
<dbReference type="GO" id="GO:0006886">
    <property type="term" value="P:intracellular protein transport"/>
    <property type="evidence" value="ECO:0007669"/>
    <property type="project" value="TreeGrafter"/>
</dbReference>
<dbReference type="Pfam" id="PF12146">
    <property type="entry name" value="Hydrolase_4"/>
    <property type="match status" value="1"/>
</dbReference>
<protein>
    <recommendedName>
        <fullName evidence="6">Serine aminopeptidase S33 domain-containing protein</fullName>
    </recommendedName>
</protein>
<evidence type="ECO:0000256" key="4">
    <source>
        <dbReference type="ARBA" id="ARBA00022753"/>
    </source>
</evidence>
<keyword evidence="8" id="KW-1185">Reference proteome</keyword>
<evidence type="ECO:0000256" key="2">
    <source>
        <dbReference type="ARBA" id="ARBA00004541"/>
    </source>
</evidence>
<dbReference type="PANTHER" id="PTHR13364:SF6">
    <property type="entry name" value="SPERMATOGENESIS-DEFECTIVE PROTEIN 39 HOMOLOG"/>
    <property type="match status" value="1"/>
</dbReference>
<dbReference type="Gene3D" id="3.40.50.1820">
    <property type="entry name" value="alpha/beta hydrolase"/>
    <property type="match status" value="1"/>
</dbReference>
<dbReference type="GO" id="GO:0005769">
    <property type="term" value="C:early endosome"/>
    <property type="evidence" value="ECO:0007669"/>
    <property type="project" value="UniProtKB-SubCell"/>
</dbReference>
<dbReference type="GO" id="GO:0005770">
    <property type="term" value="C:late endosome"/>
    <property type="evidence" value="ECO:0007669"/>
    <property type="project" value="UniProtKB-SubCell"/>
</dbReference>
<dbReference type="Proteomes" id="UP000245119">
    <property type="component" value="Linkage Group LG8"/>
</dbReference>
<dbReference type="STRING" id="400727.A0A2T7NXC8"/>
<dbReference type="SUPFAM" id="SSF53474">
    <property type="entry name" value="alpha/beta-Hydrolases"/>
    <property type="match status" value="1"/>
</dbReference>
<evidence type="ECO:0000256" key="3">
    <source>
        <dbReference type="ARBA" id="ARBA00004603"/>
    </source>
</evidence>
<name>A0A2T7NXC8_POMCA</name>
<dbReference type="EMBL" id="PZQS01000008">
    <property type="protein sequence ID" value="PVD25821.1"/>
    <property type="molecule type" value="Genomic_DNA"/>
</dbReference>
<sequence>MDATTCSDKEPKGNILSQIVVPVMVRWTQKLKVLWHKLPVSLSESKEVAWDKYEESLRSGKTIFLYLHGNSGTRGGYHRVQIYKFLSQLDAHVLTIDYRGFGDSTGTPSEEGVVHDAYFAYKWLKSKSNNAPIFIWGHSLGTGCVILFIIAGDDPVGVILEAPFNNILEAAEHHPFSLPFRLLPWFKSIFIDSIKEHGIQFSSDENIMKVTPHILILHAEDDGIVPFHLGHKLYQKAKETRTPATGDVELVVFQGHHGLIKLVYMCACAPVVNSGKKGPQDVEKMQQTIQILKKQLLTARRERWIKLPVEATLRRIMKGEAYSLEAYRALEDKLALLDQATALQDGNAITAAVLHLRHTVKKSIFSIELAKRPVAANHYLSYLRAHYEHAELVDTLVSLRRTEEASIVKYKVICNSGDVRNKVSMLKTCLRTHFEADSSMAGDAALVREHVDLLERQLPIEDSDARLEAEGRTKVFRDFPRRHSLLDMPLTTTLFYSCLYHHHELENSLSSPLSLKKRHEIPERQYIWTALSARAKAHAWADIENLLTAKSWFGGKKMKAPIGFDKVVEILNKFNAPTDILTKYLELVEDLDIRLSLSKKISNHKVTVETLVKLKDRAGVEDFAHKHGGTIEADYARRMLKDELGMVGLLELSFSNARIDKRNQNSGVVLP</sequence>
<feature type="domain" description="Serine aminopeptidase S33" evidence="6">
    <location>
        <begin position="62"/>
        <end position="182"/>
    </location>
</feature>
<comment type="caution">
    <text evidence="7">The sequence shown here is derived from an EMBL/GenBank/DDBJ whole genome shotgun (WGS) entry which is preliminary data.</text>
</comment>
<evidence type="ECO:0000256" key="5">
    <source>
        <dbReference type="ARBA" id="ARBA00023329"/>
    </source>
</evidence>
<evidence type="ECO:0000259" key="6">
    <source>
        <dbReference type="Pfam" id="PF12146"/>
    </source>
</evidence>
<comment type="subcellular location">
    <subcellularLocation>
        <location evidence="2">Cytoplasmic vesicle</location>
    </subcellularLocation>
    <subcellularLocation>
        <location evidence="1">Early endosome</location>
    </subcellularLocation>
    <subcellularLocation>
        <location evidence="3">Late endosome</location>
    </subcellularLocation>
</comment>
<dbReference type="PANTHER" id="PTHR13364">
    <property type="entry name" value="DEFECTIVE SPERMATOGENESIS PROTEIN 39"/>
    <property type="match status" value="1"/>
</dbReference>
<dbReference type="InterPro" id="IPR022742">
    <property type="entry name" value="Hydrolase_4"/>
</dbReference>
<keyword evidence="4" id="KW-0967">Endosome</keyword>
<dbReference type="AlphaFoldDB" id="A0A2T7NXC8"/>
<evidence type="ECO:0000313" key="8">
    <source>
        <dbReference type="Proteomes" id="UP000245119"/>
    </source>
</evidence>
<organism evidence="7 8">
    <name type="scientific">Pomacea canaliculata</name>
    <name type="common">Golden apple snail</name>
    <dbReference type="NCBI Taxonomy" id="400727"/>
    <lineage>
        <taxon>Eukaryota</taxon>
        <taxon>Metazoa</taxon>
        <taxon>Spiralia</taxon>
        <taxon>Lophotrochozoa</taxon>
        <taxon>Mollusca</taxon>
        <taxon>Gastropoda</taxon>
        <taxon>Caenogastropoda</taxon>
        <taxon>Architaenioglossa</taxon>
        <taxon>Ampullarioidea</taxon>
        <taxon>Ampullariidae</taxon>
        <taxon>Pomacea</taxon>
    </lineage>
</organism>
<reference evidence="7 8" key="1">
    <citation type="submission" date="2018-04" db="EMBL/GenBank/DDBJ databases">
        <title>The genome of golden apple snail Pomacea canaliculata provides insight into stress tolerance and invasive adaptation.</title>
        <authorList>
            <person name="Liu C."/>
            <person name="Liu B."/>
            <person name="Ren Y."/>
            <person name="Zhang Y."/>
            <person name="Wang H."/>
            <person name="Li S."/>
            <person name="Jiang F."/>
            <person name="Yin L."/>
            <person name="Zhang G."/>
            <person name="Qian W."/>
            <person name="Fan W."/>
        </authorList>
    </citation>
    <scope>NUCLEOTIDE SEQUENCE [LARGE SCALE GENOMIC DNA]</scope>
    <source>
        <strain evidence="7">SZHN2017</strain>
        <tissue evidence="7">Muscle</tissue>
    </source>
</reference>
<proteinExistence type="predicted"/>
<accession>A0A2T7NXC8</accession>